<feature type="compositionally biased region" description="Polar residues" evidence="1">
    <location>
        <begin position="58"/>
        <end position="67"/>
    </location>
</feature>
<gene>
    <name evidence="2" type="ORF">BC008_17640</name>
    <name evidence="3" type="ORF">BC008_44360</name>
</gene>
<dbReference type="OrthoDB" id="536034at2"/>
<evidence type="ECO:0000313" key="4">
    <source>
        <dbReference type="Proteomes" id="UP000053372"/>
    </source>
</evidence>
<name>A0A0V7ZTV3_9CYAN</name>
<dbReference type="Pfam" id="PF06051">
    <property type="entry name" value="DUF928"/>
    <property type="match status" value="1"/>
</dbReference>
<organism evidence="3 4">
    <name type="scientific">Mastigocoleus testarum BC008</name>
    <dbReference type="NCBI Taxonomy" id="371196"/>
    <lineage>
        <taxon>Bacteria</taxon>
        <taxon>Bacillati</taxon>
        <taxon>Cyanobacteriota</taxon>
        <taxon>Cyanophyceae</taxon>
        <taxon>Nostocales</taxon>
        <taxon>Hapalosiphonaceae</taxon>
        <taxon>Mastigocoleus</taxon>
    </lineage>
</organism>
<dbReference type="AlphaFoldDB" id="A0A0V7ZTV3"/>
<proteinExistence type="predicted"/>
<evidence type="ECO:0000313" key="3">
    <source>
        <dbReference type="EMBL" id="KST67783.1"/>
    </source>
</evidence>
<dbReference type="Proteomes" id="UP000053372">
    <property type="component" value="Unassembled WGS sequence"/>
</dbReference>
<protein>
    <recommendedName>
        <fullName evidence="5">DUF928 domain-containing protein</fullName>
    </recommendedName>
</protein>
<evidence type="ECO:0000256" key="1">
    <source>
        <dbReference type="SAM" id="MobiDB-lite"/>
    </source>
</evidence>
<feature type="region of interest" description="Disordered" evidence="1">
    <location>
        <begin position="53"/>
        <end position="82"/>
    </location>
</feature>
<dbReference type="InterPro" id="IPR010328">
    <property type="entry name" value="DUF928"/>
</dbReference>
<dbReference type="RefSeq" id="WP_027846970.1">
    <property type="nucleotide sequence ID" value="NZ_LMTZ01000085.1"/>
</dbReference>
<evidence type="ECO:0008006" key="5">
    <source>
        <dbReference type="Google" id="ProtNLM"/>
    </source>
</evidence>
<comment type="caution">
    <text evidence="3">The sequence shown here is derived from an EMBL/GenBank/DDBJ whole genome shotgun (WGS) entry which is preliminary data.</text>
</comment>
<accession>A0A0V7ZTV3</accession>
<sequence>MFKKQLQHQHWKILFIINLTVLSFIPTSAVAKETLNLNRKIYSDKKVYSNKSLHSKQRLNFQESTDQSKPRKTKPNKKPLWERLPFNQPTRKLPRTTPVKPTRKFIYFRQPQRQGTPRGTRPAGKRGCLIASEIPFSPVVPVTKGTENTELRWGITTKTHPTFWFYIPHHIESVKSAKFSLRNRNNKTIYESNIKLTDAPGIISFSLPANAPNLEINQWYQYYLFIDRLCKPKIRLQKDFAQGWVKREAITSQLQAQLNENISAQQKAILYAQNGIWYETINTLATLNNTNAQNYIWVQLLQSVGLEKISKVPIISCCSPNHSATHN</sequence>
<dbReference type="EMBL" id="LMTZ01000121">
    <property type="protein sequence ID" value="KST64454.1"/>
    <property type="molecule type" value="Genomic_DNA"/>
</dbReference>
<keyword evidence="4" id="KW-1185">Reference proteome</keyword>
<evidence type="ECO:0000313" key="2">
    <source>
        <dbReference type="EMBL" id="KST64454.1"/>
    </source>
</evidence>
<dbReference type="EMBL" id="LMTZ01000085">
    <property type="protein sequence ID" value="KST67783.1"/>
    <property type="molecule type" value="Genomic_DNA"/>
</dbReference>
<reference evidence="3 4" key="1">
    <citation type="journal article" date="2015" name="Genome Announc.">
        <title>Draft Genome of the Euendolithic (true boring) Cyanobacterium Mastigocoleus testarum strain BC008.</title>
        <authorList>
            <person name="Guida B.S."/>
            <person name="Garcia-Pichel F."/>
        </authorList>
    </citation>
    <scope>NUCLEOTIDE SEQUENCE [LARGE SCALE GENOMIC DNA]</scope>
    <source>
        <strain evidence="3 4">BC008</strain>
    </source>
</reference>